<feature type="transmembrane region" description="Helical" evidence="1">
    <location>
        <begin position="27"/>
        <end position="48"/>
    </location>
</feature>
<reference evidence="2 3" key="1">
    <citation type="submission" date="2019-11" db="EMBL/GenBank/DDBJ databases">
        <title>Pedobacter petrophilus genome.</title>
        <authorList>
            <person name="Feldbauer M.J."/>
            <person name="Newman J.D."/>
        </authorList>
    </citation>
    <scope>NUCLEOTIDE SEQUENCE [LARGE SCALE GENOMIC DNA]</scope>
    <source>
        <strain evidence="2 3">LMG 29686</strain>
    </source>
</reference>
<dbReference type="AlphaFoldDB" id="A0A7K0G2X5"/>
<evidence type="ECO:0000313" key="3">
    <source>
        <dbReference type="Proteomes" id="UP000487757"/>
    </source>
</evidence>
<dbReference type="RefSeq" id="WP_154282138.1">
    <property type="nucleotide sequence ID" value="NZ_JBHUJQ010000001.1"/>
</dbReference>
<organism evidence="2 3">
    <name type="scientific">Pedobacter petrophilus</name>
    <dbReference type="NCBI Taxonomy" id="1908241"/>
    <lineage>
        <taxon>Bacteria</taxon>
        <taxon>Pseudomonadati</taxon>
        <taxon>Bacteroidota</taxon>
        <taxon>Sphingobacteriia</taxon>
        <taxon>Sphingobacteriales</taxon>
        <taxon>Sphingobacteriaceae</taxon>
        <taxon>Pedobacter</taxon>
    </lineage>
</organism>
<keyword evidence="1" id="KW-0472">Membrane</keyword>
<gene>
    <name evidence="2" type="ORF">GJU39_16680</name>
</gene>
<evidence type="ECO:0000256" key="1">
    <source>
        <dbReference type="SAM" id="Phobius"/>
    </source>
</evidence>
<protein>
    <submittedName>
        <fullName evidence="2">Uncharacterized protein</fullName>
    </submittedName>
</protein>
<comment type="caution">
    <text evidence="2">The sequence shown here is derived from an EMBL/GenBank/DDBJ whole genome shotgun (WGS) entry which is preliminary data.</text>
</comment>
<keyword evidence="3" id="KW-1185">Reference proteome</keyword>
<dbReference type="Proteomes" id="UP000487757">
    <property type="component" value="Unassembled WGS sequence"/>
</dbReference>
<evidence type="ECO:0000313" key="2">
    <source>
        <dbReference type="EMBL" id="MRX77724.1"/>
    </source>
</evidence>
<dbReference type="EMBL" id="WKKH01000030">
    <property type="protein sequence ID" value="MRX77724.1"/>
    <property type="molecule type" value="Genomic_DNA"/>
</dbReference>
<name>A0A7K0G2X5_9SPHI</name>
<proteinExistence type="predicted"/>
<accession>A0A7K0G2X5</accession>
<keyword evidence="1" id="KW-1133">Transmembrane helix</keyword>
<keyword evidence="1" id="KW-0812">Transmembrane</keyword>
<sequence>MNTGKTNLASLSIDELYFKKKEYKNDVLGLGLLMLAVGLTTIILSIIAKNYALIAVGVLGLEPGVRNLTRLNQVNKAIKSRYAA</sequence>